<evidence type="ECO:0000256" key="1">
    <source>
        <dbReference type="SAM" id="Phobius"/>
    </source>
</evidence>
<dbReference type="Proteomes" id="UP000297422">
    <property type="component" value="Unassembled WGS sequence"/>
</dbReference>
<evidence type="ECO:0000313" key="5">
    <source>
        <dbReference type="Proteomes" id="UP000297422"/>
    </source>
</evidence>
<feature type="transmembrane region" description="Helical" evidence="1">
    <location>
        <begin position="41"/>
        <end position="61"/>
    </location>
</feature>
<name>A0A4R9LAC6_9LEPT</name>
<dbReference type="EMBL" id="RQGT01000046">
    <property type="protein sequence ID" value="TGM17499.1"/>
    <property type="molecule type" value="Genomic_DNA"/>
</dbReference>
<dbReference type="AlphaFoldDB" id="A0A4R9LAC6"/>
<reference evidence="4" key="1">
    <citation type="submission" date="2018-05" db="EMBL/GenBank/DDBJ databases">
        <title>Leptospira yasudae sp. nov. and Leptospira stimsonii sp. nov., two pathogenic species of the genus Leptospira isolated from environmental sources.</title>
        <authorList>
            <person name="Casanovas-Massana A."/>
            <person name="Hamond C."/>
            <person name="Santos L.A."/>
            <person name="Hacker K.P."/>
            <person name="Balassiano I."/>
            <person name="Medeiros M.A."/>
            <person name="Reis M.G."/>
            <person name="Ko A.I."/>
            <person name="Wunder E.A."/>
        </authorList>
    </citation>
    <scope>NUCLEOTIDE SEQUENCE [LARGE SCALE GENOMIC DNA]</scope>
    <source>
        <strain evidence="4">AMB6-RJ</strain>
    </source>
</reference>
<organism evidence="2 4">
    <name type="scientific">Leptospira stimsonii</name>
    <dbReference type="NCBI Taxonomy" id="2202203"/>
    <lineage>
        <taxon>Bacteria</taxon>
        <taxon>Pseudomonadati</taxon>
        <taxon>Spirochaetota</taxon>
        <taxon>Spirochaetia</taxon>
        <taxon>Leptospirales</taxon>
        <taxon>Leptospiraceae</taxon>
        <taxon>Leptospira</taxon>
    </lineage>
</organism>
<dbReference type="EMBL" id="QHCS01000001">
    <property type="protein sequence ID" value="RHX88014.1"/>
    <property type="molecule type" value="Genomic_DNA"/>
</dbReference>
<sequence length="141" mass="16487">MLKFHAEKSLPILFTMGFVLHLINFAHYIRDGKADPGQVMTPIVDLALFAVMLYSAFALIWEYKAFFQTYGFTDKIGRKIGYWYITVYVTASIPGHLYYIYTADGSYFEWFAWWFSPIIMVVYIVMTGFCLSLKPIEKNRN</sequence>
<reference evidence="2" key="4">
    <citation type="journal article" date="2020" name="Int. J. Syst. Evol. Microbiol.">
        <title>Leptospira yasudae sp. nov. and Leptospira stimsonii sp. nov., two new species of the pathogenic group isolated from environmental sources.</title>
        <authorList>
            <person name="Casanovas-Massana A."/>
            <person name="Hamond C."/>
            <person name="Santos L.A."/>
            <person name="de Oliveira D."/>
            <person name="Hacker K.P."/>
            <person name="Balassiano I."/>
            <person name="Costa F."/>
            <person name="Medeiros M.A."/>
            <person name="Reis M.G."/>
            <person name="Ko A.I."/>
            <person name="Wunder E.A."/>
        </authorList>
    </citation>
    <scope>NUCLEOTIDE SEQUENCE</scope>
    <source>
        <strain evidence="2">AMB6-RJ</strain>
    </source>
</reference>
<dbReference type="Proteomes" id="UP000266669">
    <property type="component" value="Unassembled WGS sequence"/>
</dbReference>
<proteinExistence type="predicted"/>
<keyword evidence="1" id="KW-0472">Membrane</keyword>
<evidence type="ECO:0000313" key="3">
    <source>
        <dbReference type="EMBL" id="TGM17499.1"/>
    </source>
</evidence>
<feature type="transmembrane region" description="Helical" evidence="1">
    <location>
        <begin position="113"/>
        <end position="133"/>
    </location>
</feature>
<dbReference type="RefSeq" id="WP_118980609.1">
    <property type="nucleotide sequence ID" value="NZ_QHCS01000001.1"/>
</dbReference>
<comment type="caution">
    <text evidence="2">The sequence shown here is derived from an EMBL/GenBank/DDBJ whole genome shotgun (WGS) entry which is preliminary data.</text>
</comment>
<gene>
    <name evidence="2" type="ORF">DLM78_03360</name>
    <name evidence="3" type="ORF">EHQ90_06835</name>
</gene>
<evidence type="ECO:0000313" key="2">
    <source>
        <dbReference type="EMBL" id="RHX88014.1"/>
    </source>
</evidence>
<feature type="transmembrane region" description="Helical" evidence="1">
    <location>
        <begin position="82"/>
        <end position="101"/>
    </location>
</feature>
<feature type="transmembrane region" description="Helical" evidence="1">
    <location>
        <begin position="12"/>
        <end position="29"/>
    </location>
</feature>
<keyword evidence="5" id="KW-1185">Reference proteome</keyword>
<reference evidence="3" key="3">
    <citation type="journal article" date="2019" name="PLoS Negl. Trop. Dis.">
        <title>Revisiting the worldwide diversity of Leptospira species in the environment.</title>
        <authorList>
            <person name="Vincent A.T."/>
            <person name="Schiettekatte O."/>
            <person name="Bourhy P."/>
            <person name="Veyrier F.J."/>
            <person name="Picardeau M."/>
        </authorList>
    </citation>
    <scope>NUCLEOTIDE SEQUENCE</scope>
    <source>
        <strain evidence="3">201702407</strain>
    </source>
</reference>
<reference evidence="3" key="2">
    <citation type="submission" date="2018-10" db="EMBL/GenBank/DDBJ databases">
        <authorList>
            <person name="Vincent A.T."/>
            <person name="Schiettekatte O."/>
            <person name="Bourhy P."/>
            <person name="Veyrier F.J."/>
            <person name="Picardeau M."/>
        </authorList>
    </citation>
    <scope>NUCLEOTIDE SEQUENCE</scope>
    <source>
        <strain evidence="3">201702407</strain>
    </source>
</reference>
<keyword evidence="1" id="KW-0812">Transmembrane</keyword>
<evidence type="ECO:0000313" key="4">
    <source>
        <dbReference type="Proteomes" id="UP000266669"/>
    </source>
</evidence>
<protein>
    <submittedName>
        <fullName evidence="2">Uncharacterized protein</fullName>
    </submittedName>
</protein>
<keyword evidence="1" id="KW-1133">Transmembrane helix</keyword>
<accession>A0A4R9LAC6</accession>